<feature type="transmembrane region" description="Helical" evidence="10">
    <location>
        <begin position="269"/>
        <end position="292"/>
    </location>
</feature>
<dbReference type="PATRIC" id="fig|1502.174.peg.2007"/>
<keyword evidence="5" id="KW-1003">Cell membrane</keyword>
<evidence type="ECO:0000313" key="11">
    <source>
        <dbReference type="EMBL" id="KXA10925.1"/>
    </source>
</evidence>
<evidence type="ECO:0000256" key="3">
    <source>
        <dbReference type="ARBA" id="ARBA00022106"/>
    </source>
</evidence>
<evidence type="ECO:0000256" key="7">
    <source>
        <dbReference type="ARBA" id="ARBA00022989"/>
    </source>
</evidence>
<feature type="transmembrane region" description="Helical" evidence="10">
    <location>
        <begin position="45"/>
        <end position="72"/>
    </location>
</feature>
<keyword evidence="9" id="KW-0046">Antibiotic resistance</keyword>
<organism evidence="11 12">
    <name type="scientific">Clostridium perfringens</name>
    <dbReference type="NCBI Taxonomy" id="1502"/>
    <lineage>
        <taxon>Bacteria</taxon>
        <taxon>Bacillati</taxon>
        <taxon>Bacillota</taxon>
        <taxon>Clostridia</taxon>
        <taxon>Eubacteriales</taxon>
        <taxon>Clostridiaceae</taxon>
        <taxon>Clostridium</taxon>
    </lineage>
</organism>
<feature type="transmembrane region" description="Helical" evidence="10">
    <location>
        <begin position="416"/>
        <end position="436"/>
    </location>
</feature>
<dbReference type="PANTHER" id="PTHR43823:SF3">
    <property type="entry name" value="MULTIDRUG EXPORT PROTEIN MEPA"/>
    <property type="match status" value="1"/>
</dbReference>
<proteinExistence type="inferred from homology"/>
<evidence type="ECO:0000313" key="12">
    <source>
        <dbReference type="Proteomes" id="UP000070646"/>
    </source>
</evidence>
<feature type="transmembrane region" description="Helical" evidence="10">
    <location>
        <begin position="313"/>
        <end position="335"/>
    </location>
</feature>
<evidence type="ECO:0000256" key="2">
    <source>
        <dbReference type="ARBA" id="ARBA00008417"/>
    </source>
</evidence>
<keyword evidence="7 10" id="KW-1133">Transmembrane helix</keyword>
<feature type="transmembrane region" description="Helical" evidence="10">
    <location>
        <begin position="236"/>
        <end position="257"/>
    </location>
</feature>
<evidence type="ECO:0000256" key="1">
    <source>
        <dbReference type="ARBA" id="ARBA00004651"/>
    </source>
</evidence>
<evidence type="ECO:0000256" key="6">
    <source>
        <dbReference type="ARBA" id="ARBA00022692"/>
    </source>
</evidence>
<dbReference type="Proteomes" id="UP000070646">
    <property type="component" value="Unassembled WGS sequence"/>
</dbReference>
<evidence type="ECO:0000256" key="10">
    <source>
        <dbReference type="SAM" id="Phobius"/>
    </source>
</evidence>
<feature type="transmembrane region" description="Helical" evidence="10">
    <location>
        <begin position="392"/>
        <end position="410"/>
    </location>
</feature>
<dbReference type="InterPro" id="IPR048279">
    <property type="entry name" value="MdtK-like"/>
</dbReference>
<dbReference type="GO" id="GO:0005886">
    <property type="term" value="C:plasma membrane"/>
    <property type="evidence" value="ECO:0007669"/>
    <property type="project" value="UniProtKB-SubCell"/>
</dbReference>
<dbReference type="InterPro" id="IPR051327">
    <property type="entry name" value="MATE_MepA_subfamily"/>
</dbReference>
<keyword evidence="8 10" id="KW-0472">Membrane</keyword>
<accession>A0A133N3P2</accession>
<feature type="transmembrane region" description="Helical" evidence="10">
    <location>
        <begin position="362"/>
        <end position="380"/>
    </location>
</feature>
<dbReference type="GO" id="GO:0046677">
    <property type="term" value="P:response to antibiotic"/>
    <property type="evidence" value="ECO:0007669"/>
    <property type="project" value="UniProtKB-KW"/>
</dbReference>
<evidence type="ECO:0000256" key="4">
    <source>
        <dbReference type="ARBA" id="ARBA00022448"/>
    </source>
</evidence>
<evidence type="ECO:0000256" key="5">
    <source>
        <dbReference type="ARBA" id="ARBA00022475"/>
    </source>
</evidence>
<feature type="transmembrane region" description="Helical" evidence="10">
    <location>
        <begin position="166"/>
        <end position="185"/>
    </location>
</feature>
<dbReference type="CDD" id="cd13143">
    <property type="entry name" value="MATE_MepA_like"/>
    <property type="match status" value="1"/>
</dbReference>
<evidence type="ECO:0000256" key="8">
    <source>
        <dbReference type="ARBA" id="ARBA00023136"/>
    </source>
</evidence>
<dbReference type="GO" id="GO:0015297">
    <property type="term" value="F:antiporter activity"/>
    <property type="evidence" value="ECO:0007669"/>
    <property type="project" value="InterPro"/>
</dbReference>
<keyword evidence="4" id="KW-0813">Transport</keyword>
<name>A0A133N3P2_CLOPF</name>
<gene>
    <name evidence="11" type="ORF">HMPREF3222_01992</name>
</gene>
<dbReference type="InterPro" id="IPR002528">
    <property type="entry name" value="MATE_fam"/>
</dbReference>
<dbReference type="EMBL" id="LRPU01000095">
    <property type="protein sequence ID" value="KXA10925.1"/>
    <property type="molecule type" value="Genomic_DNA"/>
</dbReference>
<dbReference type="InterPro" id="IPR045070">
    <property type="entry name" value="MATE_MepA-like"/>
</dbReference>
<feature type="transmembrane region" description="Helical" evidence="10">
    <location>
        <begin position="136"/>
        <end position="154"/>
    </location>
</feature>
<feature type="transmembrane region" description="Helical" evidence="10">
    <location>
        <begin position="191"/>
        <end position="215"/>
    </location>
</feature>
<dbReference type="RefSeq" id="WP_060796055.1">
    <property type="nucleotide sequence ID" value="NZ_KQ956235.1"/>
</dbReference>
<evidence type="ECO:0000256" key="9">
    <source>
        <dbReference type="ARBA" id="ARBA00023251"/>
    </source>
</evidence>
<dbReference type="PIRSF" id="PIRSF006603">
    <property type="entry name" value="DinF"/>
    <property type="match status" value="1"/>
</dbReference>
<comment type="similarity">
    <text evidence="2">Belongs to the multi antimicrobial extrusion (MATE) (TC 2.A.66.1) family. MepA subfamily.</text>
</comment>
<sequence>MNHDYILGKEKIFTALMKLSIPATVAMLINAIYNIVDTIFVGREIGALGIAGVSVYLPLQMIMMSLASLIGVGTASIFSRKIGNNDLEGANKAFGNLILLVYLFSIFTFIFGFIFLEELVRFLGASNEVLPYAIDYARSILPGILFFPICVAANNIIRAEGSVKDAMCCMSIGMISNIFLDYLFICKLNMGITGAGLATSISKSLSFSYLTYYILNKSSVKLKLKYLKFDFSILKKIISIGTSAFITQVSISLVALLLNHSLVKYGGNFALSIYGIIYKLTLFIQMPLSGLVQGMQPIIGFSTGANNRTRVINTFKLTLIISTFIATTLTLIILIKTDMFMKLFTTDINLINEGSKVLKSNIIMYPFLGIYLTSIGFYQSTGKGKESLILSLLRQFIFFIPLSIILPSLFNLGIWGIWLAFPISDFLAFICTLVIAKITINKKAITPKIIN</sequence>
<dbReference type="Pfam" id="PF01554">
    <property type="entry name" value="MatE"/>
    <property type="match status" value="2"/>
</dbReference>
<dbReference type="PANTHER" id="PTHR43823">
    <property type="entry name" value="SPORULATION PROTEIN YKVU"/>
    <property type="match status" value="1"/>
</dbReference>
<comment type="subcellular location">
    <subcellularLocation>
        <location evidence="1">Cell membrane</location>
        <topology evidence="1">Multi-pass membrane protein</topology>
    </subcellularLocation>
</comment>
<feature type="transmembrane region" description="Helical" evidence="10">
    <location>
        <begin position="93"/>
        <end position="116"/>
    </location>
</feature>
<dbReference type="GO" id="GO:0042910">
    <property type="term" value="F:xenobiotic transmembrane transporter activity"/>
    <property type="evidence" value="ECO:0007669"/>
    <property type="project" value="InterPro"/>
</dbReference>
<feature type="transmembrane region" description="Helical" evidence="10">
    <location>
        <begin position="12"/>
        <end position="33"/>
    </location>
</feature>
<dbReference type="AlphaFoldDB" id="A0A133N3P2"/>
<reference evidence="11 12" key="1">
    <citation type="submission" date="2016-01" db="EMBL/GenBank/DDBJ databases">
        <authorList>
            <person name="Oliw E.H."/>
        </authorList>
    </citation>
    <scope>NUCLEOTIDE SEQUENCE [LARGE SCALE GENOMIC DNA]</scope>
    <source>
        <strain evidence="11 12">MJR7757A</strain>
    </source>
</reference>
<protein>
    <recommendedName>
        <fullName evidence="3">Multidrug export protein MepA</fullName>
    </recommendedName>
</protein>
<dbReference type="NCBIfam" id="TIGR00797">
    <property type="entry name" value="matE"/>
    <property type="match status" value="1"/>
</dbReference>
<keyword evidence="6 10" id="KW-0812">Transmembrane</keyword>
<comment type="caution">
    <text evidence="11">The sequence shown here is derived from an EMBL/GenBank/DDBJ whole genome shotgun (WGS) entry which is preliminary data.</text>
</comment>